<sequence>MKDMATTTVATNGGKGNYSYANNSYYQKLAADLVNDSINEVIMEKLDVKSLSSTSNTICISDFGCAVGPNTCFAMQNMVDTIEKKFHIQSPDSSVPKFFVFFNDMVSNDFNTLFTSLPVERSYFAAGVPGSFHGRLFPNCSLQFAYSSIALHWLSTIPEELLDHNSPAWNKGRIHYSGAPDCVLNAYACQFARDMENFLDSRAKEIVVGGMMAIIMPGFPLGMPFSRSSAGLMYDCMATIFMEMAQEGLIGEDQVHNFNLPIYSASPEEIERAVEKNGCFSIEMNELRNPTSSLQGPISAFISEWTLHVRAAFEGMFIKHFKSEAVNDMFDRLIVKLTEISDQLDSSYVEKIQLLVVLKRK</sequence>
<accession>A0AAV8SEI6</accession>
<dbReference type="Pfam" id="PF03492">
    <property type="entry name" value="Methyltransf_7"/>
    <property type="match status" value="1"/>
</dbReference>
<keyword evidence="1" id="KW-0489">Methyltransferase</keyword>
<evidence type="ECO:0000256" key="3">
    <source>
        <dbReference type="ARBA" id="ARBA00022723"/>
    </source>
</evidence>
<proteinExistence type="predicted"/>
<dbReference type="GO" id="GO:0032259">
    <property type="term" value="P:methylation"/>
    <property type="evidence" value="ECO:0007669"/>
    <property type="project" value="UniProtKB-KW"/>
</dbReference>
<gene>
    <name evidence="5" type="ORF">K2173_015766</name>
</gene>
<dbReference type="Proteomes" id="UP001159364">
    <property type="component" value="Linkage Group LG11"/>
</dbReference>
<dbReference type="GO" id="GO:0008168">
    <property type="term" value="F:methyltransferase activity"/>
    <property type="evidence" value="ECO:0007669"/>
    <property type="project" value="UniProtKB-KW"/>
</dbReference>
<comment type="caution">
    <text evidence="5">The sequence shown here is derived from an EMBL/GenBank/DDBJ whole genome shotgun (WGS) entry which is preliminary data.</text>
</comment>
<evidence type="ECO:0000256" key="4">
    <source>
        <dbReference type="ARBA" id="ARBA00022842"/>
    </source>
</evidence>
<evidence type="ECO:0000256" key="1">
    <source>
        <dbReference type="ARBA" id="ARBA00022603"/>
    </source>
</evidence>
<organism evidence="5 6">
    <name type="scientific">Erythroxylum novogranatense</name>
    <dbReference type="NCBI Taxonomy" id="1862640"/>
    <lineage>
        <taxon>Eukaryota</taxon>
        <taxon>Viridiplantae</taxon>
        <taxon>Streptophyta</taxon>
        <taxon>Embryophyta</taxon>
        <taxon>Tracheophyta</taxon>
        <taxon>Spermatophyta</taxon>
        <taxon>Magnoliopsida</taxon>
        <taxon>eudicotyledons</taxon>
        <taxon>Gunneridae</taxon>
        <taxon>Pentapetalae</taxon>
        <taxon>rosids</taxon>
        <taxon>fabids</taxon>
        <taxon>Malpighiales</taxon>
        <taxon>Erythroxylaceae</taxon>
        <taxon>Erythroxylum</taxon>
    </lineage>
</organism>
<protein>
    <recommendedName>
        <fullName evidence="7">S-adenosylmethionine-dependent methyltransferase</fullName>
    </recommendedName>
</protein>
<evidence type="ECO:0000256" key="2">
    <source>
        <dbReference type="ARBA" id="ARBA00022679"/>
    </source>
</evidence>
<dbReference type="PANTHER" id="PTHR31009">
    <property type="entry name" value="S-ADENOSYL-L-METHIONINE:CARBOXYL METHYLTRANSFERASE FAMILY PROTEIN"/>
    <property type="match status" value="1"/>
</dbReference>
<dbReference type="SUPFAM" id="SSF53335">
    <property type="entry name" value="S-adenosyl-L-methionine-dependent methyltransferases"/>
    <property type="match status" value="1"/>
</dbReference>
<evidence type="ECO:0000313" key="5">
    <source>
        <dbReference type="EMBL" id="KAJ8750595.1"/>
    </source>
</evidence>
<dbReference type="GO" id="GO:0046872">
    <property type="term" value="F:metal ion binding"/>
    <property type="evidence" value="ECO:0007669"/>
    <property type="project" value="UniProtKB-KW"/>
</dbReference>
<dbReference type="Gene3D" id="1.10.1200.270">
    <property type="entry name" value="Methyltransferase, alpha-helical capping domain"/>
    <property type="match status" value="1"/>
</dbReference>
<evidence type="ECO:0008006" key="7">
    <source>
        <dbReference type="Google" id="ProtNLM"/>
    </source>
</evidence>
<name>A0AAV8SEI6_9ROSI</name>
<evidence type="ECO:0000313" key="6">
    <source>
        <dbReference type="Proteomes" id="UP001159364"/>
    </source>
</evidence>
<keyword evidence="3" id="KW-0479">Metal-binding</keyword>
<dbReference type="InterPro" id="IPR042086">
    <property type="entry name" value="MeTrfase_capping"/>
</dbReference>
<reference evidence="5 6" key="1">
    <citation type="submission" date="2021-09" db="EMBL/GenBank/DDBJ databases">
        <title>Genomic insights and catalytic innovation underlie evolution of tropane alkaloids biosynthesis.</title>
        <authorList>
            <person name="Wang Y.-J."/>
            <person name="Tian T."/>
            <person name="Huang J.-P."/>
            <person name="Huang S.-X."/>
        </authorList>
    </citation>
    <scope>NUCLEOTIDE SEQUENCE [LARGE SCALE GENOMIC DNA]</scope>
    <source>
        <strain evidence="5">KIB-2018</strain>
        <tissue evidence="5">Leaf</tissue>
    </source>
</reference>
<keyword evidence="6" id="KW-1185">Reference proteome</keyword>
<dbReference type="EMBL" id="JAIWQS010000011">
    <property type="protein sequence ID" value="KAJ8750595.1"/>
    <property type="molecule type" value="Genomic_DNA"/>
</dbReference>
<dbReference type="AlphaFoldDB" id="A0AAV8SEI6"/>
<dbReference type="InterPro" id="IPR029063">
    <property type="entry name" value="SAM-dependent_MTases_sf"/>
</dbReference>
<dbReference type="Gene3D" id="3.40.50.150">
    <property type="entry name" value="Vaccinia Virus protein VP39"/>
    <property type="match status" value="1"/>
</dbReference>
<keyword evidence="2" id="KW-0808">Transferase</keyword>
<dbReference type="InterPro" id="IPR005299">
    <property type="entry name" value="MeTrfase_7"/>
</dbReference>
<keyword evidence="4" id="KW-0460">Magnesium</keyword>